<proteinExistence type="predicted"/>
<evidence type="ECO:0000313" key="1">
    <source>
        <dbReference type="EMBL" id="KAD3067266.1"/>
    </source>
</evidence>
<protein>
    <submittedName>
        <fullName evidence="1">Uncharacterized protein</fullName>
    </submittedName>
</protein>
<gene>
    <name evidence="1" type="ORF">E3N88_35146</name>
</gene>
<dbReference type="Proteomes" id="UP000326396">
    <property type="component" value="Linkage Group LG7"/>
</dbReference>
<accession>A0A5N6M133</accession>
<evidence type="ECO:0000313" key="2">
    <source>
        <dbReference type="Proteomes" id="UP000326396"/>
    </source>
</evidence>
<organism evidence="1 2">
    <name type="scientific">Mikania micrantha</name>
    <name type="common">bitter vine</name>
    <dbReference type="NCBI Taxonomy" id="192012"/>
    <lineage>
        <taxon>Eukaryota</taxon>
        <taxon>Viridiplantae</taxon>
        <taxon>Streptophyta</taxon>
        <taxon>Embryophyta</taxon>
        <taxon>Tracheophyta</taxon>
        <taxon>Spermatophyta</taxon>
        <taxon>Magnoliopsida</taxon>
        <taxon>eudicotyledons</taxon>
        <taxon>Gunneridae</taxon>
        <taxon>Pentapetalae</taxon>
        <taxon>asterids</taxon>
        <taxon>campanulids</taxon>
        <taxon>Asterales</taxon>
        <taxon>Asteraceae</taxon>
        <taxon>Asteroideae</taxon>
        <taxon>Heliantheae alliance</taxon>
        <taxon>Eupatorieae</taxon>
        <taxon>Mikania</taxon>
    </lineage>
</organism>
<dbReference type="EMBL" id="SZYD01000017">
    <property type="protein sequence ID" value="KAD3067266.1"/>
    <property type="molecule type" value="Genomic_DNA"/>
</dbReference>
<name>A0A5N6M133_9ASTR</name>
<dbReference type="AlphaFoldDB" id="A0A5N6M133"/>
<reference evidence="1 2" key="1">
    <citation type="submission" date="2019-05" db="EMBL/GenBank/DDBJ databases">
        <title>Mikania micrantha, genome provides insights into the molecular mechanism of rapid growth.</title>
        <authorList>
            <person name="Liu B."/>
        </authorList>
    </citation>
    <scope>NUCLEOTIDE SEQUENCE [LARGE SCALE GENOMIC DNA]</scope>
    <source>
        <strain evidence="1">NLD-2019</strain>
        <tissue evidence="1">Leaf</tissue>
    </source>
</reference>
<keyword evidence="2" id="KW-1185">Reference proteome</keyword>
<sequence>MVVTTKANHNVLNSFIFLSFPKTSQNRSGEIISRHYHTLITRVINDRVGIGCLKIKRVLIVLCHNPKFPLVVSVHVGVTWPGSQLIGPESKCMRLSCNPPECPSVCSISYLRIHAKSVNYKVGEFTGLDRLKSKWIYTGHVKFNCGSTIRGVCQFILPKLDCSRLPPRVIAEPDINIEITLVMTSSQHWCRVGVHISHGNYLKCFKDPDMVMITALKPPGSWVLTGTRRCDDDLGGLKSCLASLCSQAYRLARDSGNQAYHAGQPVERRSFLIRAHRQGEDHRVRRTAWTLDPAQIGPFS</sequence>
<comment type="caution">
    <text evidence="1">The sequence shown here is derived from an EMBL/GenBank/DDBJ whole genome shotgun (WGS) entry which is preliminary data.</text>
</comment>